<dbReference type="Pfam" id="PF13305">
    <property type="entry name" value="TetR_C_33"/>
    <property type="match status" value="1"/>
</dbReference>
<keyword evidence="1" id="KW-0805">Transcription regulation</keyword>
<protein>
    <submittedName>
        <fullName evidence="6">TetR family transcriptional regulator</fullName>
    </submittedName>
</protein>
<sequence length="214" mass="23601">MTLGQNDEMPDDETITEQRVRNRWGEGDRLRVEILEGAGRLLSELGGEDGLTIRGVARAVGIAPASIYQHFADRAALIDGLVEYEFSQLMKAITAADESLDPTDVVGRVRAQVHAHRDFADAKPGHYRLLFGKATRRAIRGERPVNGPLFEVFTSFIAAFDRCAEAGFALRVPSQRAASLVFVSVYGRAALLDGVRIERPDEDFLDDLVSLIFV</sequence>
<feature type="DNA-binding region" description="H-T-H motif" evidence="4">
    <location>
        <begin position="52"/>
        <end position="71"/>
    </location>
</feature>
<evidence type="ECO:0000259" key="5">
    <source>
        <dbReference type="PROSITE" id="PS50977"/>
    </source>
</evidence>
<dbReference type="GO" id="GO:0003700">
    <property type="term" value="F:DNA-binding transcription factor activity"/>
    <property type="evidence" value="ECO:0007669"/>
    <property type="project" value="TreeGrafter"/>
</dbReference>
<dbReference type="InterPro" id="IPR050109">
    <property type="entry name" value="HTH-type_TetR-like_transc_reg"/>
</dbReference>
<comment type="caution">
    <text evidence="6">The sequence shown here is derived from an EMBL/GenBank/DDBJ whole genome shotgun (WGS) entry which is preliminary data.</text>
</comment>
<keyword evidence="7" id="KW-1185">Reference proteome</keyword>
<dbReference type="EMBL" id="SOCE01000001">
    <property type="protein sequence ID" value="TDU87844.1"/>
    <property type="molecule type" value="Genomic_DNA"/>
</dbReference>
<reference evidence="6 7" key="1">
    <citation type="submission" date="2019-03" db="EMBL/GenBank/DDBJ databases">
        <title>Genomic Encyclopedia of Type Strains, Phase III (KMG-III): the genomes of soil and plant-associated and newly described type strains.</title>
        <authorList>
            <person name="Whitman W."/>
        </authorList>
    </citation>
    <scope>NUCLEOTIDE SEQUENCE [LARGE SCALE GENOMIC DNA]</scope>
    <source>
        <strain evidence="6 7">VKM Ac-2575</strain>
    </source>
</reference>
<evidence type="ECO:0000313" key="6">
    <source>
        <dbReference type="EMBL" id="TDU87844.1"/>
    </source>
</evidence>
<dbReference type="PANTHER" id="PTHR30055">
    <property type="entry name" value="HTH-TYPE TRANSCRIPTIONAL REGULATOR RUTR"/>
    <property type="match status" value="1"/>
</dbReference>
<dbReference type="InterPro" id="IPR001647">
    <property type="entry name" value="HTH_TetR"/>
</dbReference>
<organism evidence="6 7">
    <name type="scientific">Kribbella voronezhensis</name>
    <dbReference type="NCBI Taxonomy" id="2512212"/>
    <lineage>
        <taxon>Bacteria</taxon>
        <taxon>Bacillati</taxon>
        <taxon>Actinomycetota</taxon>
        <taxon>Actinomycetes</taxon>
        <taxon>Propionibacteriales</taxon>
        <taxon>Kribbellaceae</taxon>
        <taxon>Kribbella</taxon>
    </lineage>
</organism>
<dbReference type="PROSITE" id="PS50977">
    <property type="entry name" value="HTH_TETR_2"/>
    <property type="match status" value="1"/>
</dbReference>
<dbReference type="InterPro" id="IPR025996">
    <property type="entry name" value="MT1864/Rv1816-like_C"/>
</dbReference>
<accession>A0A4R7T7I5</accession>
<evidence type="ECO:0000256" key="2">
    <source>
        <dbReference type="ARBA" id="ARBA00023125"/>
    </source>
</evidence>
<dbReference type="InterPro" id="IPR036271">
    <property type="entry name" value="Tet_transcr_reg_TetR-rel_C_sf"/>
</dbReference>
<dbReference type="Proteomes" id="UP000295151">
    <property type="component" value="Unassembled WGS sequence"/>
</dbReference>
<keyword evidence="3" id="KW-0804">Transcription</keyword>
<gene>
    <name evidence="6" type="ORF">EV138_1376</name>
</gene>
<dbReference type="Pfam" id="PF00440">
    <property type="entry name" value="TetR_N"/>
    <property type="match status" value="1"/>
</dbReference>
<dbReference type="SUPFAM" id="SSF48498">
    <property type="entry name" value="Tetracyclin repressor-like, C-terminal domain"/>
    <property type="match status" value="1"/>
</dbReference>
<dbReference type="SUPFAM" id="SSF46689">
    <property type="entry name" value="Homeodomain-like"/>
    <property type="match status" value="1"/>
</dbReference>
<dbReference type="InterPro" id="IPR009057">
    <property type="entry name" value="Homeodomain-like_sf"/>
</dbReference>
<evidence type="ECO:0000256" key="4">
    <source>
        <dbReference type="PROSITE-ProRule" id="PRU00335"/>
    </source>
</evidence>
<dbReference type="PANTHER" id="PTHR30055:SF220">
    <property type="entry name" value="TETR-FAMILY REGULATORY PROTEIN"/>
    <property type="match status" value="1"/>
</dbReference>
<keyword evidence="2 4" id="KW-0238">DNA-binding</keyword>
<evidence type="ECO:0000256" key="1">
    <source>
        <dbReference type="ARBA" id="ARBA00023015"/>
    </source>
</evidence>
<evidence type="ECO:0000256" key="3">
    <source>
        <dbReference type="ARBA" id="ARBA00023163"/>
    </source>
</evidence>
<dbReference type="GO" id="GO:0000976">
    <property type="term" value="F:transcription cis-regulatory region binding"/>
    <property type="evidence" value="ECO:0007669"/>
    <property type="project" value="TreeGrafter"/>
</dbReference>
<evidence type="ECO:0000313" key="7">
    <source>
        <dbReference type="Proteomes" id="UP000295151"/>
    </source>
</evidence>
<proteinExistence type="predicted"/>
<dbReference type="AlphaFoldDB" id="A0A4R7T7I5"/>
<dbReference type="Gene3D" id="1.10.357.10">
    <property type="entry name" value="Tetracycline Repressor, domain 2"/>
    <property type="match status" value="1"/>
</dbReference>
<feature type="domain" description="HTH tetR-type" evidence="5">
    <location>
        <begin position="28"/>
        <end position="89"/>
    </location>
</feature>
<name>A0A4R7T7I5_9ACTN</name>